<dbReference type="UniPathway" id="UPA00275">
    <property type="reaction ID" value="UER00401"/>
</dbReference>
<keyword evidence="5" id="KW-0378">Hydrolase</keyword>
<dbReference type="InterPro" id="IPR004794">
    <property type="entry name" value="Eubact_RibD"/>
</dbReference>
<feature type="binding site" evidence="6">
    <location>
        <position position="188"/>
    </location>
    <ligand>
        <name>NADP(+)</name>
        <dbReference type="ChEBI" id="CHEBI:58349"/>
    </ligand>
</feature>
<comment type="similarity">
    <text evidence="5">In the N-terminal section; belongs to the cytidine and deoxycytidylate deaminase family.</text>
</comment>
<dbReference type="RefSeq" id="WP_159433250.1">
    <property type="nucleotide sequence ID" value="NZ_FQZB01000011.1"/>
</dbReference>
<evidence type="ECO:0000256" key="3">
    <source>
        <dbReference type="ARBA" id="ARBA00022857"/>
    </source>
</evidence>
<dbReference type="PIRSF" id="PIRSF006769">
    <property type="entry name" value="RibD"/>
    <property type="match status" value="1"/>
</dbReference>
<dbReference type="EC" id="3.5.4.26" evidence="5"/>
<feature type="binding site" evidence="6">
    <location>
        <position position="195"/>
    </location>
    <ligand>
        <name>NADP(+)</name>
        <dbReference type="ChEBI" id="CHEBI:58349"/>
    </ligand>
</feature>
<evidence type="ECO:0000313" key="8">
    <source>
        <dbReference type="EMBL" id="SHJ88189.1"/>
    </source>
</evidence>
<feature type="binding site" evidence="6">
    <location>
        <position position="283"/>
    </location>
    <ligand>
        <name>substrate</name>
    </ligand>
</feature>
<dbReference type="PANTHER" id="PTHR38011:SF7">
    <property type="entry name" value="2,5-DIAMINO-6-RIBOSYLAMINO-4(3H)-PYRIMIDINONE 5'-PHOSPHATE REDUCTASE"/>
    <property type="match status" value="1"/>
</dbReference>
<comment type="function">
    <text evidence="5">Converts 2,5-diamino-6-(ribosylamino)-4(3h)-pyrimidinone 5'-phosphate into 5-amino-6-(ribosylamino)-2,4(1h,3h)-pyrimidinedione 5'-phosphate.</text>
</comment>
<dbReference type="GO" id="GO:0046872">
    <property type="term" value="F:metal ion binding"/>
    <property type="evidence" value="ECO:0007669"/>
    <property type="project" value="UniProtKB-KW"/>
</dbReference>
<dbReference type="NCBIfam" id="TIGR00227">
    <property type="entry name" value="ribD_Cterm"/>
    <property type="match status" value="1"/>
</dbReference>
<dbReference type="Pfam" id="PF01872">
    <property type="entry name" value="RibD_C"/>
    <property type="match status" value="1"/>
</dbReference>
<evidence type="ECO:0000256" key="6">
    <source>
        <dbReference type="PIRSR" id="PIRSR006769-2"/>
    </source>
</evidence>
<dbReference type="AlphaFoldDB" id="A0A1M6MXL5"/>
<protein>
    <recommendedName>
        <fullName evidence="5">Riboflavin biosynthesis protein RibD</fullName>
    </recommendedName>
    <domain>
        <recommendedName>
            <fullName evidence="5">Diaminohydroxyphosphoribosylaminopyrimidine deaminase</fullName>
            <shortName evidence="5">DRAP deaminase</shortName>
            <ecNumber evidence="5">3.5.4.26</ecNumber>
        </recommendedName>
        <alternativeName>
            <fullName evidence="5">Riboflavin-specific deaminase</fullName>
        </alternativeName>
    </domain>
    <domain>
        <recommendedName>
            <fullName evidence="5">5-amino-6-(5-phosphoribosylamino)uracil reductase</fullName>
            <ecNumber evidence="5">1.1.1.193</ecNumber>
        </recommendedName>
        <alternativeName>
            <fullName evidence="5">HTP reductase</fullName>
        </alternativeName>
    </domain>
</protein>
<dbReference type="EC" id="1.1.1.193" evidence="5"/>
<keyword evidence="5" id="KW-0862">Zinc</keyword>
<dbReference type="NCBIfam" id="TIGR00326">
    <property type="entry name" value="eubact_ribD"/>
    <property type="match status" value="1"/>
</dbReference>
<dbReference type="InterPro" id="IPR002734">
    <property type="entry name" value="RibDG_C"/>
</dbReference>
<dbReference type="InterPro" id="IPR016193">
    <property type="entry name" value="Cytidine_deaminase-like"/>
</dbReference>
<feature type="binding site" evidence="6">
    <location>
        <position position="184"/>
    </location>
    <ligand>
        <name>NADP(+)</name>
        <dbReference type="ChEBI" id="CHEBI:58349"/>
    </ligand>
</feature>
<evidence type="ECO:0000256" key="4">
    <source>
        <dbReference type="ARBA" id="ARBA00023002"/>
    </source>
</evidence>
<comment type="pathway">
    <text evidence="2 5">Cofactor biosynthesis; riboflavin biosynthesis; 5-amino-6-(D-ribitylamino)uracil from GTP: step 3/4.</text>
</comment>
<dbReference type="InterPro" id="IPR024072">
    <property type="entry name" value="DHFR-like_dom_sf"/>
</dbReference>
<dbReference type="Proteomes" id="UP000184310">
    <property type="component" value="Unassembled WGS sequence"/>
</dbReference>
<evidence type="ECO:0000256" key="5">
    <source>
        <dbReference type="PIRNR" id="PIRNR006769"/>
    </source>
</evidence>
<dbReference type="PANTHER" id="PTHR38011">
    <property type="entry name" value="DIHYDROFOLATE REDUCTASE FAMILY PROTEIN (AFU_ORTHOLOGUE AFUA_8G06820)"/>
    <property type="match status" value="1"/>
</dbReference>
<dbReference type="Gene3D" id="3.40.140.10">
    <property type="entry name" value="Cytidine Deaminase, domain 2"/>
    <property type="match status" value="1"/>
</dbReference>
<comment type="cofactor">
    <cofactor evidence="5">
        <name>Zn(2+)</name>
        <dbReference type="ChEBI" id="CHEBI:29105"/>
    </cofactor>
    <text evidence="5">Binds 1 zinc ion.</text>
</comment>
<feature type="binding site" evidence="6">
    <location>
        <position position="156"/>
    </location>
    <ligand>
        <name>substrate</name>
    </ligand>
</feature>
<feature type="binding site" evidence="6">
    <location>
        <position position="172"/>
    </location>
    <ligand>
        <name>substrate</name>
    </ligand>
</feature>
<keyword evidence="5" id="KW-0686">Riboflavin biosynthesis</keyword>
<dbReference type="SUPFAM" id="SSF53927">
    <property type="entry name" value="Cytidine deaminase-like"/>
    <property type="match status" value="1"/>
</dbReference>
<dbReference type="GO" id="GO:0009231">
    <property type="term" value="P:riboflavin biosynthetic process"/>
    <property type="evidence" value="ECO:0007669"/>
    <property type="project" value="UniProtKB-UniPathway"/>
</dbReference>
<evidence type="ECO:0000256" key="2">
    <source>
        <dbReference type="ARBA" id="ARBA00004910"/>
    </source>
</evidence>
<evidence type="ECO:0000256" key="1">
    <source>
        <dbReference type="ARBA" id="ARBA00004882"/>
    </source>
</evidence>
<comment type="catalytic activity">
    <reaction evidence="5">
        <text>2,5-diamino-6-hydroxy-4-(5-phosphoribosylamino)-pyrimidine + H2O + H(+) = 5-amino-6-(5-phospho-D-ribosylamino)uracil + NH4(+)</text>
        <dbReference type="Rhea" id="RHEA:21868"/>
        <dbReference type="ChEBI" id="CHEBI:15377"/>
        <dbReference type="ChEBI" id="CHEBI:15378"/>
        <dbReference type="ChEBI" id="CHEBI:28938"/>
        <dbReference type="ChEBI" id="CHEBI:58453"/>
        <dbReference type="ChEBI" id="CHEBI:58614"/>
        <dbReference type="EC" id="3.5.4.26"/>
    </reaction>
</comment>
<dbReference type="InterPro" id="IPR011549">
    <property type="entry name" value="RibD_C"/>
</dbReference>
<dbReference type="STRING" id="1121302.SAMN02745163_02800"/>
<accession>A0A1M6MXL5</accession>
<name>A0A1M6MXL5_9CLOT</name>
<reference evidence="8 9" key="1">
    <citation type="submission" date="2016-11" db="EMBL/GenBank/DDBJ databases">
        <authorList>
            <person name="Jaros S."/>
            <person name="Januszkiewicz K."/>
            <person name="Wedrychowicz H."/>
        </authorList>
    </citation>
    <scope>NUCLEOTIDE SEQUENCE [LARGE SCALE GENOMIC DNA]</scope>
    <source>
        <strain evidence="8 9">DSM 21758</strain>
    </source>
</reference>
<feature type="binding site" evidence="6">
    <location>
        <position position="142"/>
    </location>
    <ligand>
        <name>NADP(+)</name>
        <dbReference type="ChEBI" id="CHEBI:58349"/>
    </ligand>
</feature>
<sequence>MDKNYMLKAIEISKLGSGFVNPKPLVGAIIVKDSKVIGQGYLKNFDSLSAINMAINSATESLDNSTLYINIESDFKELLETNIKNVVVGTLDPIKNGQEIETLKTNGISVTLGILKEECEELNEIYIHYSKTNTPFVFTKWAMTLDGKLATKTYDSKWISSDDSLKFVHHLRQQVSAIMVGENTVKQDNPMLTTRLEGIKISNPLRVILSKYGDLPLDSNIFKIDKDKKTLILCSSKIQKSKEKEILKTGAKILKFEEKNGHLDFKDIITALGNNNIDSLYIEGGSAVLASAFESKIVNKVYAAVAPKIIGGKNAITPVSGNGIEKMRDAIVLNKVSHEIIGNDVIIKGYIS</sequence>
<keyword evidence="9" id="KW-1185">Reference proteome</keyword>
<comment type="similarity">
    <text evidence="5">In the C-terminal section; belongs to the HTP reductase family.</text>
</comment>
<dbReference type="SUPFAM" id="SSF53597">
    <property type="entry name" value="Dihydrofolate reductase-like"/>
    <property type="match status" value="1"/>
</dbReference>
<organism evidence="8 9">
    <name type="scientific">Clostridium cavendishii DSM 21758</name>
    <dbReference type="NCBI Taxonomy" id="1121302"/>
    <lineage>
        <taxon>Bacteria</taxon>
        <taxon>Bacillati</taxon>
        <taxon>Bacillota</taxon>
        <taxon>Clostridia</taxon>
        <taxon>Eubacteriales</taxon>
        <taxon>Clostridiaceae</taxon>
        <taxon>Clostridium</taxon>
    </lineage>
</organism>
<dbReference type="GO" id="GO:0050661">
    <property type="term" value="F:NADP binding"/>
    <property type="evidence" value="ECO:0007669"/>
    <property type="project" value="InterPro"/>
</dbReference>
<comment type="pathway">
    <text evidence="1 5">Cofactor biosynthesis; riboflavin biosynthesis; 5-amino-6-(D-ribitylamino)uracil from GTP: step 2/4.</text>
</comment>
<evidence type="ECO:0000259" key="7">
    <source>
        <dbReference type="Pfam" id="PF01872"/>
    </source>
</evidence>
<feature type="domain" description="Bacterial bifunctional deaminase-reductase C-terminal" evidence="7">
    <location>
        <begin position="135"/>
        <end position="346"/>
    </location>
</feature>
<dbReference type="OrthoDB" id="9800865at2"/>
<feature type="binding site" evidence="6">
    <location>
        <begin position="285"/>
        <end position="291"/>
    </location>
    <ligand>
        <name>NADP(+)</name>
        <dbReference type="ChEBI" id="CHEBI:58349"/>
    </ligand>
</feature>
<keyword evidence="3 5" id="KW-0521">NADP</keyword>
<evidence type="ECO:0000313" key="9">
    <source>
        <dbReference type="Proteomes" id="UP000184310"/>
    </source>
</evidence>
<keyword evidence="5" id="KW-0479">Metal-binding</keyword>
<gene>
    <name evidence="8" type="ORF">SAMN02745163_02800</name>
</gene>
<dbReference type="Gene3D" id="3.40.430.10">
    <property type="entry name" value="Dihydrofolate Reductase, subunit A"/>
    <property type="match status" value="1"/>
</dbReference>
<dbReference type="GO" id="GO:0008703">
    <property type="term" value="F:5-amino-6-(5-phosphoribosylamino)uracil reductase activity"/>
    <property type="evidence" value="ECO:0007669"/>
    <property type="project" value="UniProtKB-EC"/>
</dbReference>
<comment type="catalytic activity">
    <reaction evidence="5">
        <text>5-amino-6-(5-phospho-D-ribitylamino)uracil + NADP(+) = 5-amino-6-(5-phospho-D-ribosylamino)uracil + NADPH + H(+)</text>
        <dbReference type="Rhea" id="RHEA:17845"/>
        <dbReference type="ChEBI" id="CHEBI:15378"/>
        <dbReference type="ChEBI" id="CHEBI:57783"/>
        <dbReference type="ChEBI" id="CHEBI:58349"/>
        <dbReference type="ChEBI" id="CHEBI:58421"/>
        <dbReference type="ChEBI" id="CHEBI:58453"/>
        <dbReference type="EC" id="1.1.1.193"/>
    </reaction>
</comment>
<keyword evidence="4 5" id="KW-0560">Oxidoreductase</keyword>
<feature type="binding site" evidence="6">
    <location>
        <position position="158"/>
    </location>
    <ligand>
        <name>NADP(+)</name>
        <dbReference type="ChEBI" id="CHEBI:58349"/>
    </ligand>
</feature>
<feature type="binding site" evidence="6">
    <location>
        <position position="192"/>
    </location>
    <ligand>
        <name>substrate</name>
    </ligand>
</feature>
<proteinExistence type="inferred from homology"/>
<dbReference type="EMBL" id="FQZB01000011">
    <property type="protein sequence ID" value="SHJ88189.1"/>
    <property type="molecule type" value="Genomic_DNA"/>
</dbReference>
<dbReference type="InterPro" id="IPR050765">
    <property type="entry name" value="Riboflavin_Biosynth_HTPR"/>
</dbReference>
<dbReference type="GO" id="GO:0008835">
    <property type="term" value="F:diaminohydroxyphosphoribosylaminopyrimidine deaminase activity"/>
    <property type="evidence" value="ECO:0007669"/>
    <property type="project" value="UniProtKB-EC"/>
</dbReference>